<dbReference type="Pfam" id="PF00882">
    <property type="entry name" value="Zn_dep_PLPC"/>
    <property type="match status" value="1"/>
</dbReference>
<dbReference type="RefSeq" id="WP_380704726.1">
    <property type="nucleotide sequence ID" value="NZ_JBHSAP010000009.1"/>
</dbReference>
<evidence type="ECO:0000259" key="1">
    <source>
        <dbReference type="Pfam" id="PF00882"/>
    </source>
</evidence>
<proteinExistence type="predicted"/>
<dbReference type="EMBL" id="JBHSAP010000009">
    <property type="protein sequence ID" value="MFC4077156.1"/>
    <property type="molecule type" value="Genomic_DNA"/>
</dbReference>
<evidence type="ECO:0000313" key="3">
    <source>
        <dbReference type="Proteomes" id="UP001595843"/>
    </source>
</evidence>
<dbReference type="InterPro" id="IPR029002">
    <property type="entry name" value="PLPC/GPLD1"/>
</dbReference>
<gene>
    <name evidence="2" type="ORF">ACFOUO_10050</name>
</gene>
<evidence type="ECO:0000313" key="2">
    <source>
        <dbReference type="EMBL" id="MFC4077156.1"/>
    </source>
</evidence>
<reference evidence="3" key="1">
    <citation type="journal article" date="2019" name="Int. J. Syst. Evol. Microbiol.">
        <title>The Global Catalogue of Microorganisms (GCM) 10K type strain sequencing project: providing services to taxonomists for standard genome sequencing and annotation.</title>
        <authorList>
            <consortium name="The Broad Institute Genomics Platform"/>
            <consortium name="The Broad Institute Genome Sequencing Center for Infectious Disease"/>
            <person name="Wu L."/>
            <person name="Ma J."/>
        </authorList>
    </citation>
    <scope>NUCLEOTIDE SEQUENCE [LARGE SCALE GENOMIC DNA]</scope>
    <source>
        <strain evidence="3">IBRC-M 10813</strain>
    </source>
</reference>
<protein>
    <submittedName>
        <fullName evidence="2">Zinc dependent phospholipase C family protein</fullName>
    </submittedName>
</protein>
<dbReference type="Proteomes" id="UP001595843">
    <property type="component" value="Unassembled WGS sequence"/>
</dbReference>
<accession>A0ABV8JIU1</accession>
<organism evidence="2 3">
    <name type="scientific">Salinithrix halophila</name>
    <dbReference type="NCBI Taxonomy" id="1485204"/>
    <lineage>
        <taxon>Bacteria</taxon>
        <taxon>Bacillati</taxon>
        <taxon>Bacillota</taxon>
        <taxon>Bacilli</taxon>
        <taxon>Bacillales</taxon>
        <taxon>Thermoactinomycetaceae</taxon>
        <taxon>Salinithrix</taxon>
    </lineage>
</organism>
<comment type="caution">
    <text evidence="2">The sequence shown here is derived from an EMBL/GenBank/DDBJ whole genome shotgun (WGS) entry which is preliminary data.</text>
</comment>
<keyword evidence="3" id="KW-1185">Reference proteome</keyword>
<sequence>MPNVWSHILFGRAALKHSGSPLPSDPNPFHLGCQGPDFLLYHHFWPWKRGHEVSSLGSAIHRDHCGPFLLDLIDAAVEHPGMRDYVSGFLTHYILDRRTHPYIVYRSGDGKYKHQKLEVIIDTLLAERLEGIRTWKTPVVPWIIIGSRFPRQWVEVLQWTALKHFPEEAGTISPEDWNQAYRDMLKALRFFFDPWGIKWLLTLGYISPFRYRPVHDGNDYLNERQTEWLHPAQPEEKHRESFLMLWESALTEASDLLQQTQAFWKRELSLETLSTHIGDLSYDTGKPSSSGMKNQIAEPIV</sequence>
<name>A0ABV8JIU1_9BACL</name>
<feature type="domain" description="Phospholipase C/D" evidence="1">
    <location>
        <begin position="6"/>
        <end position="134"/>
    </location>
</feature>